<gene>
    <name evidence="1" type="ORF">LSALG_LOCUS30745</name>
</gene>
<keyword evidence="2" id="KW-1185">Reference proteome</keyword>
<accession>A0AA35ZFG3</accession>
<organism evidence="1 2">
    <name type="scientific">Lactuca saligna</name>
    <name type="common">Willowleaf lettuce</name>
    <dbReference type="NCBI Taxonomy" id="75948"/>
    <lineage>
        <taxon>Eukaryota</taxon>
        <taxon>Viridiplantae</taxon>
        <taxon>Streptophyta</taxon>
        <taxon>Embryophyta</taxon>
        <taxon>Tracheophyta</taxon>
        <taxon>Spermatophyta</taxon>
        <taxon>Magnoliopsida</taxon>
        <taxon>eudicotyledons</taxon>
        <taxon>Gunneridae</taxon>
        <taxon>Pentapetalae</taxon>
        <taxon>asterids</taxon>
        <taxon>campanulids</taxon>
        <taxon>Asterales</taxon>
        <taxon>Asteraceae</taxon>
        <taxon>Cichorioideae</taxon>
        <taxon>Cichorieae</taxon>
        <taxon>Lactucinae</taxon>
        <taxon>Lactuca</taxon>
    </lineage>
</organism>
<dbReference type="Proteomes" id="UP001177003">
    <property type="component" value="Chromosome 6"/>
</dbReference>
<evidence type="ECO:0000313" key="1">
    <source>
        <dbReference type="EMBL" id="CAI9291615.1"/>
    </source>
</evidence>
<name>A0AA35ZFG3_LACSI</name>
<sequence>MLMPNVETLVSNLFTIWIGILELHANVARFDKDSKPAVVPMKRVKPMENHHQPLHSNNGRPYASTLCVDNVRTSVLKDVSNLAINDRIDIYDGLSKSIKKCKYEFFLVDASAFPSPMKLGNLDDQESDSDPELSLIEKTVVDRLSVNYMKWSDPDEGVLEMVGLENAWAKEEKLDPTLQVLDCLDDLVNVFPIKRRRTLRPQKNTNVISASSMDEYVAPPMISADVGETTKLHERPIHFDPIMADTSNAAVEPSLPVVPPEGSGEVALIQSDVMVVCTIARPFISVPNLHVDVARLSFRQKLFGLGFGSGKTKPNILGAMPTVSTRVEANPSSKENTKFEVIDTLDLDSFIATSNQLVIEVDANTVRPM</sequence>
<proteinExistence type="predicted"/>
<reference evidence="1" key="1">
    <citation type="submission" date="2023-04" db="EMBL/GenBank/DDBJ databases">
        <authorList>
            <person name="Vijverberg K."/>
            <person name="Xiong W."/>
            <person name="Schranz E."/>
        </authorList>
    </citation>
    <scope>NUCLEOTIDE SEQUENCE</scope>
</reference>
<protein>
    <submittedName>
        <fullName evidence="1">Uncharacterized protein</fullName>
    </submittedName>
</protein>
<dbReference type="AlphaFoldDB" id="A0AA35ZFG3"/>
<evidence type="ECO:0000313" key="2">
    <source>
        <dbReference type="Proteomes" id="UP001177003"/>
    </source>
</evidence>
<dbReference type="EMBL" id="OX465082">
    <property type="protein sequence ID" value="CAI9291615.1"/>
    <property type="molecule type" value="Genomic_DNA"/>
</dbReference>